<dbReference type="EMBL" id="QGDL01000002">
    <property type="protein sequence ID" value="PWJ31307.1"/>
    <property type="molecule type" value="Genomic_DNA"/>
</dbReference>
<keyword evidence="3 6" id="KW-0812">Transmembrane</keyword>
<feature type="transmembrane region" description="Helical" evidence="6">
    <location>
        <begin position="262"/>
        <end position="284"/>
    </location>
</feature>
<dbReference type="Proteomes" id="UP000245845">
    <property type="component" value="Unassembled WGS sequence"/>
</dbReference>
<feature type="transmembrane region" description="Helical" evidence="6">
    <location>
        <begin position="157"/>
        <end position="177"/>
    </location>
</feature>
<evidence type="ECO:0000256" key="6">
    <source>
        <dbReference type="SAM" id="Phobius"/>
    </source>
</evidence>
<gene>
    <name evidence="7" type="ORF">A8806_102163</name>
</gene>
<name>A0A2Y9BFW0_9FIRM</name>
<feature type="transmembrane region" description="Helical" evidence="6">
    <location>
        <begin position="119"/>
        <end position="137"/>
    </location>
</feature>
<keyword evidence="2" id="KW-1003">Cell membrane</keyword>
<organism evidence="7 8">
    <name type="scientific">Faecalicatena orotica</name>
    <dbReference type="NCBI Taxonomy" id="1544"/>
    <lineage>
        <taxon>Bacteria</taxon>
        <taxon>Bacillati</taxon>
        <taxon>Bacillota</taxon>
        <taxon>Clostridia</taxon>
        <taxon>Lachnospirales</taxon>
        <taxon>Lachnospiraceae</taxon>
        <taxon>Faecalicatena</taxon>
    </lineage>
</organism>
<feature type="transmembrane region" description="Helical" evidence="6">
    <location>
        <begin position="41"/>
        <end position="61"/>
    </location>
</feature>
<keyword evidence="4 6" id="KW-1133">Transmembrane helix</keyword>
<comment type="caution">
    <text evidence="7">The sequence shown here is derived from an EMBL/GenBank/DDBJ whole genome shotgun (WGS) entry which is preliminary data.</text>
</comment>
<reference evidence="7 8" key="1">
    <citation type="submission" date="2018-05" db="EMBL/GenBank/DDBJ databases">
        <title>The Hungate 1000. A catalogue of reference genomes from the rumen microbiome.</title>
        <authorList>
            <person name="Kelly W."/>
        </authorList>
    </citation>
    <scope>NUCLEOTIDE SEQUENCE [LARGE SCALE GENOMIC DNA]</scope>
    <source>
        <strain evidence="7 8">NLAE-zl-C242</strain>
    </source>
</reference>
<dbReference type="InterPro" id="IPR001851">
    <property type="entry name" value="ABC_transp_permease"/>
</dbReference>
<feature type="transmembrane region" description="Helical" evidence="6">
    <location>
        <begin position="66"/>
        <end position="83"/>
    </location>
</feature>
<evidence type="ECO:0000256" key="2">
    <source>
        <dbReference type="ARBA" id="ARBA00022475"/>
    </source>
</evidence>
<feature type="transmembrane region" description="Helical" evidence="6">
    <location>
        <begin position="7"/>
        <end position="29"/>
    </location>
</feature>
<feature type="transmembrane region" description="Helical" evidence="6">
    <location>
        <begin position="290"/>
        <end position="308"/>
    </location>
</feature>
<evidence type="ECO:0000256" key="5">
    <source>
        <dbReference type="ARBA" id="ARBA00023136"/>
    </source>
</evidence>
<keyword evidence="8" id="KW-1185">Reference proteome</keyword>
<dbReference type="Pfam" id="PF02653">
    <property type="entry name" value="BPD_transp_2"/>
    <property type="match status" value="1"/>
</dbReference>
<proteinExistence type="predicted"/>
<dbReference type="AlphaFoldDB" id="A0A2Y9BFW0"/>
<keyword evidence="5 6" id="KW-0472">Membrane</keyword>
<evidence type="ECO:0000256" key="4">
    <source>
        <dbReference type="ARBA" id="ARBA00022989"/>
    </source>
</evidence>
<dbReference type="CDD" id="cd06579">
    <property type="entry name" value="TM_PBP1_transp_AraH_like"/>
    <property type="match status" value="1"/>
</dbReference>
<sequence length="325" mass="33291">MNKVKKVVTWSAFPSLLLFIVFLAINGAITGGLSLSFFQSFIATNAAAICVAIGVTATILVAGTDISLGSIVSLVNVIIVTLCEKGYSVVAAALIALGCAVLCGMINGFIIGVMRVNPLLTTFATSTAFAGIALWILPYPGGSIDFSFADWYSSNLFGFIPTPIVLILILVLIWVLVMKLPAGLHLFALGKDVKKAYASGVNVVALRFFVHTFAGLAAGIAGICISANTCAGSPSIGASMSMNSIAAAVIGGVSLNGGTGNIWGGIFGAAFLSILISIVVSANLSSFVQSFIQGLILLIGVVFSIIAADKELKAKITGVFKGGAK</sequence>
<accession>A0A2Y9BFW0</accession>
<evidence type="ECO:0000256" key="1">
    <source>
        <dbReference type="ARBA" id="ARBA00004651"/>
    </source>
</evidence>
<dbReference type="GO" id="GO:0022857">
    <property type="term" value="F:transmembrane transporter activity"/>
    <property type="evidence" value="ECO:0007669"/>
    <property type="project" value="InterPro"/>
</dbReference>
<dbReference type="PANTHER" id="PTHR32196">
    <property type="entry name" value="ABC TRANSPORTER PERMEASE PROTEIN YPHD-RELATED-RELATED"/>
    <property type="match status" value="1"/>
</dbReference>
<dbReference type="RefSeq" id="WP_109730024.1">
    <property type="nucleotide sequence ID" value="NZ_BAAACK010000006.1"/>
</dbReference>
<protein>
    <submittedName>
        <fullName evidence="7">Monosaccharide ABC transporter membrane protein (CUT2 family)</fullName>
    </submittedName>
</protein>
<evidence type="ECO:0000256" key="3">
    <source>
        <dbReference type="ARBA" id="ARBA00022692"/>
    </source>
</evidence>
<dbReference type="GO" id="GO:0005886">
    <property type="term" value="C:plasma membrane"/>
    <property type="evidence" value="ECO:0007669"/>
    <property type="project" value="UniProtKB-SubCell"/>
</dbReference>
<comment type="subcellular location">
    <subcellularLocation>
        <location evidence="1">Cell membrane</location>
        <topology evidence="1">Multi-pass membrane protein</topology>
    </subcellularLocation>
</comment>
<feature type="transmembrane region" description="Helical" evidence="6">
    <location>
        <begin position="197"/>
        <end position="223"/>
    </location>
</feature>
<feature type="transmembrane region" description="Helical" evidence="6">
    <location>
        <begin position="235"/>
        <end position="255"/>
    </location>
</feature>
<feature type="transmembrane region" description="Helical" evidence="6">
    <location>
        <begin position="89"/>
        <end position="112"/>
    </location>
</feature>
<evidence type="ECO:0000313" key="8">
    <source>
        <dbReference type="Proteomes" id="UP000245845"/>
    </source>
</evidence>
<evidence type="ECO:0000313" key="7">
    <source>
        <dbReference type="EMBL" id="PWJ31307.1"/>
    </source>
</evidence>
<dbReference type="OrthoDB" id="9784538at2"/>